<proteinExistence type="inferred from homology"/>
<reference evidence="8" key="1">
    <citation type="submission" date="2025-08" db="UniProtKB">
        <authorList>
            <consortium name="RefSeq"/>
        </authorList>
    </citation>
    <scope>IDENTIFICATION</scope>
    <source>
        <tissue evidence="8">Tentacle</tissue>
    </source>
</reference>
<feature type="signal peptide" evidence="4">
    <location>
        <begin position="1"/>
        <end position="22"/>
    </location>
</feature>
<dbReference type="InterPro" id="IPR023561">
    <property type="entry name" value="Carbonic_anhydrase_a-class"/>
</dbReference>
<sequence length="715" mass="79124">MKTMMLMRIIVLIVGFFGLASAAGTWGYGKTNGEVYGPSDWGHVSEDCNGRAQSPVNIVRDEVKDDDDDDNSLRPLRVNFQYVSGTVKGTLVNNGHSPTFNVEKGGASVINPVNGQKYVLAQFHFHFGCTDDVGSEHTIDGKSYPGELHLVFYNAKYDHISTAATKSDGLTVIGVFLNKSYFGLDYSMYKLTRSIRKIKAEGAKVSIYVKLERLIRGLSSGSRSYYTYKGSLTTPGCYESVRWVVLKSPISVNQNDLNIFRSLQATHGYHHGKMCNNYRPTLPLNGRKVYGYESYVRVVDNETKTVNIIDMSCPWIENRKQKDQEKTTKYAPLRLELKQQHKGYTKDVLGAYSSETRENVKLLLGKTKADKTLFNMQKSVISSKSDSGLRGSFLLSSFVLHVQNHPYYYSLIFSYQLAAIMLLTTIIVGMAVIFGPVSASESWRYGKTSGGVYGPADWGHVSRYCNGRAQSPVNIIRDNIEYDDDDDDHDLRVSFANAGGLVTGTLVDNGHSPTLKVDRSKGGASVINPVNGQKYVLVQFHFHFGCTDNVGSEHTIDGKPYPGELHLVFYNAKYGDFSTAATKTDGLTVIGVFLKKGSSGGEELKTFSQNLRAIIKEGSQKAGVAAKLDHLVPGLSSGNRSYYTYKGSLTTPGCYESVRWVVLRTPITADQEIVSINIDINVKYRDVVSGEMVLYRRRSAGLSVNIACNVQNEKS</sequence>
<keyword evidence="3 4" id="KW-0862">Zinc</keyword>
<dbReference type="SMART" id="SM01057">
    <property type="entry name" value="Carb_anhydrase"/>
    <property type="match status" value="2"/>
</dbReference>
<dbReference type="AlphaFoldDB" id="A0A6P8IXM9"/>
<keyword evidence="7" id="KW-1185">Reference proteome</keyword>
<organism evidence="7 8">
    <name type="scientific">Actinia tenebrosa</name>
    <name type="common">Australian red waratah sea anemone</name>
    <dbReference type="NCBI Taxonomy" id="6105"/>
    <lineage>
        <taxon>Eukaryota</taxon>
        <taxon>Metazoa</taxon>
        <taxon>Cnidaria</taxon>
        <taxon>Anthozoa</taxon>
        <taxon>Hexacorallia</taxon>
        <taxon>Actiniaria</taxon>
        <taxon>Actiniidae</taxon>
        <taxon>Actinia</taxon>
    </lineage>
</organism>
<dbReference type="PANTHER" id="PTHR18952:SF208">
    <property type="entry name" value="CARBONIC ANHYDRASE XA-RELATED"/>
    <property type="match status" value="1"/>
</dbReference>
<evidence type="ECO:0000313" key="8">
    <source>
        <dbReference type="RefSeq" id="XP_031572161.1"/>
    </source>
</evidence>
<evidence type="ECO:0000256" key="1">
    <source>
        <dbReference type="ARBA" id="ARBA00010718"/>
    </source>
</evidence>
<dbReference type="InterPro" id="IPR018338">
    <property type="entry name" value="Carbonic_anhydrase_a-class_CS"/>
</dbReference>
<dbReference type="GO" id="GO:0008270">
    <property type="term" value="F:zinc ion binding"/>
    <property type="evidence" value="ECO:0007669"/>
    <property type="project" value="UniProtKB-UniRule"/>
</dbReference>
<evidence type="ECO:0000256" key="5">
    <source>
        <dbReference type="SAM" id="Phobius"/>
    </source>
</evidence>
<feature type="domain" description="Alpha-carbonic anhydrase" evidence="6">
    <location>
        <begin position="24"/>
        <end position="293"/>
    </location>
</feature>
<dbReference type="InterPro" id="IPR001148">
    <property type="entry name" value="CA_dom"/>
</dbReference>
<feature type="chain" id="PRO_5028510921" description="Carbonic anhydrase" evidence="4">
    <location>
        <begin position="23"/>
        <end position="715"/>
    </location>
</feature>
<keyword evidence="2 4" id="KW-0479">Metal-binding</keyword>
<dbReference type="OrthoDB" id="6151278at2759"/>
<gene>
    <name evidence="8" type="primary">LOC116306277</name>
</gene>
<dbReference type="CDD" id="cd00326">
    <property type="entry name" value="alpha_CA"/>
    <property type="match status" value="2"/>
</dbReference>
<dbReference type="RefSeq" id="XP_031572161.1">
    <property type="nucleotide sequence ID" value="XM_031716301.1"/>
</dbReference>
<accession>A0A6P8IXM9</accession>
<feature type="domain" description="Alpha-carbonic anhydrase" evidence="6">
    <location>
        <begin position="441"/>
        <end position="715"/>
    </location>
</feature>
<dbReference type="Pfam" id="PF00194">
    <property type="entry name" value="Carb_anhydrase"/>
    <property type="match status" value="2"/>
</dbReference>
<dbReference type="PANTHER" id="PTHR18952">
    <property type="entry name" value="CARBONIC ANHYDRASE"/>
    <property type="match status" value="1"/>
</dbReference>
<keyword evidence="4" id="KW-0456">Lyase</keyword>
<keyword evidence="5" id="KW-0812">Transmembrane</keyword>
<evidence type="ECO:0000256" key="3">
    <source>
        <dbReference type="ARBA" id="ARBA00022833"/>
    </source>
</evidence>
<comment type="cofactor">
    <cofactor evidence="4">
        <name>Zn(2+)</name>
        <dbReference type="ChEBI" id="CHEBI:29105"/>
    </cofactor>
</comment>
<evidence type="ECO:0000256" key="2">
    <source>
        <dbReference type="ARBA" id="ARBA00022723"/>
    </source>
</evidence>
<evidence type="ECO:0000313" key="7">
    <source>
        <dbReference type="Proteomes" id="UP000515163"/>
    </source>
</evidence>
<dbReference type="SUPFAM" id="SSF51069">
    <property type="entry name" value="Carbonic anhydrase"/>
    <property type="match status" value="2"/>
</dbReference>
<keyword evidence="5" id="KW-1133">Transmembrane helix</keyword>
<dbReference type="GO" id="GO:0004089">
    <property type="term" value="F:carbonate dehydratase activity"/>
    <property type="evidence" value="ECO:0007669"/>
    <property type="project" value="UniProtKB-UniRule"/>
</dbReference>
<dbReference type="PROSITE" id="PS00162">
    <property type="entry name" value="ALPHA_CA_1"/>
    <property type="match status" value="2"/>
</dbReference>
<dbReference type="GeneID" id="116306277"/>
<protein>
    <recommendedName>
        <fullName evidence="4">Carbonic anhydrase</fullName>
        <ecNumber evidence="4">4.2.1.1</ecNumber>
    </recommendedName>
</protein>
<feature type="transmembrane region" description="Helical" evidence="5">
    <location>
        <begin position="407"/>
        <end position="434"/>
    </location>
</feature>
<evidence type="ECO:0000256" key="4">
    <source>
        <dbReference type="RuleBase" id="RU367011"/>
    </source>
</evidence>
<dbReference type="Proteomes" id="UP000515163">
    <property type="component" value="Unplaced"/>
</dbReference>
<keyword evidence="5" id="KW-0472">Membrane</keyword>
<dbReference type="InterPro" id="IPR036398">
    <property type="entry name" value="CA_dom_sf"/>
</dbReference>
<evidence type="ECO:0000259" key="6">
    <source>
        <dbReference type="PROSITE" id="PS51144"/>
    </source>
</evidence>
<dbReference type="GO" id="GO:0006730">
    <property type="term" value="P:one-carbon metabolic process"/>
    <property type="evidence" value="ECO:0007669"/>
    <property type="project" value="TreeGrafter"/>
</dbReference>
<comment type="catalytic activity">
    <reaction evidence="4">
        <text>hydrogencarbonate + H(+) = CO2 + H2O</text>
        <dbReference type="Rhea" id="RHEA:10748"/>
        <dbReference type="ChEBI" id="CHEBI:15377"/>
        <dbReference type="ChEBI" id="CHEBI:15378"/>
        <dbReference type="ChEBI" id="CHEBI:16526"/>
        <dbReference type="ChEBI" id="CHEBI:17544"/>
        <dbReference type="EC" id="4.2.1.1"/>
    </reaction>
</comment>
<comment type="function">
    <text evidence="4">Reversible hydration of carbon dioxide.</text>
</comment>
<dbReference type="InParanoid" id="A0A6P8IXM9"/>
<dbReference type="KEGG" id="aten:116306277"/>
<name>A0A6P8IXM9_ACTTE</name>
<keyword evidence="4" id="KW-0732">Signal</keyword>
<dbReference type="EC" id="4.2.1.1" evidence="4"/>
<dbReference type="PROSITE" id="PS51144">
    <property type="entry name" value="ALPHA_CA_2"/>
    <property type="match status" value="2"/>
</dbReference>
<comment type="similarity">
    <text evidence="1 4">Belongs to the alpha-carbonic anhydrase family.</text>
</comment>
<dbReference type="Gene3D" id="3.10.200.10">
    <property type="entry name" value="Alpha carbonic anhydrase"/>
    <property type="match status" value="2"/>
</dbReference>